<dbReference type="EMBL" id="HBDX01007791">
    <property type="protein sequence ID" value="CAD8225966.1"/>
    <property type="molecule type" value="Transcribed_RNA"/>
</dbReference>
<evidence type="ECO:0000313" key="1">
    <source>
        <dbReference type="EMBL" id="CAD8225966.1"/>
    </source>
</evidence>
<name>A0A7R9XTU1_9CHLO</name>
<accession>A0A7R9XTU1</accession>
<sequence>MFWFPFFLRYGNILPSSFSMVISTPESIRLVHQCRFWVRSSHIKPFPEIKQQKHLSNLVSFFVFICQFNEIHHLTVFTANLEAESLCAEHQIAETLELTAIMIFT</sequence>
<organism evidence="1">
    <name type="scientific">Ostreococcus sp. 'lucimarinus'</name>
    <dbReference type="NCBI Taxonomy" id="242159"/>
    <lineage>
        <taxon>Eukaryota</taxon>
        <taxon>Viridiplantae</taxon>
        <taxon>Chlorophyta</taxon>
        <taxon>Mamiellophyceae</taxon>
        <taxon>Mamiellales</taxon>
        <taxon>Bathycoccaceae</taxon>
        <taxon>Ostreococcus</taxon>
    </lineage>
</organism>
<dbReference type="AlphaFoldDB" id="A0A7R9XTU1"/>
<reference evidence="1" key="1">
    <citation type="submission" date="2021-01" db="EMBL/GenBank/DDBJ databases">
        <authorList>
            <person name="Corre E."/>
            <person name="Pelletier E."/>
            <person name="Niang G."/>
            <person name="Scheremetjew M."/>
            <person name="Finn R."/>
            <person name="Kale V."/>
            <person name="Holt S."/>
            <person name="Cochrane G."/>
            <person name="Meng A."/>
            <person name="Brown T."/>
            <person name="Cohen L."/>
        </authorList>
    </citation>
    <scope>NUCLEOTIDE SEQUENCE</scope>
    <source>
        <strain evidence="1">Clade-A-BCC118000</strain>
    </source>
</reference>
<proteinExistence type="predicted"/>
<gene>
    <name evidence="1" type="ORF">OLUC0939_LOCUS6707</name>
</gene>
<protein>
    <submittedName>
        <fullName evidence="1">Uncharacterized protein</fullName>
    </submittedName>
</protein>